<proteinExistence type="predicted"/>
<dbReference type="PROSITE" id="PS51257">
    <property type="entry name" value="PROKAR_LIPOPROTEIN"/>
    <property type="match status" value="1"/>
</dbReference>
<evidence type="ECO:0000313" key="4">
    <source>
        <dbReference type="Proteomes" id="UP000633365"/>
    </source>
</evidence>
<gene>
    <name evidence="3" type="ORF">JKK62_11830</name>
</gene>
<feature type="signal peptide" evidence="2">
    <location>
        <begin position="1"/>
        <end position="23"/>
    </location>
</feature>
<sequence length="187" mass="19742">MKNLSRIIAVLCLLAALSLSACAKTPAENSTETAVTATQTPTETPATIAPTTAPSTDAPAQNTAAEHPTDSDPSPISLSGTRWNLSMVYADGAEQRPSVRYGSVIRQTGAYITFDSDNTFNCVLGLIGCTGTYSTSDSGTTLHITTRYDGTSKNGESCDENTAVTIDPETHVLSFTFNNAKHEFIPD</sequence>
<accession>A0A934WT01</accession>
<evidence type="ECO:0000313" key="3">
    <source>
        <dbReference type="EMBL" id="MBK6089320.1"/>
    </source>
</evidence>
<dbReference type="EMBL" id="JAEQMG010000125">
    <property type="protein sequence ID" value="MBK6089320.1"/>
    <property type="molecule type" value="Genomic_DNA"/>
</dbReference>
<dbReference type="AlphaFoldDB" id="A0A934WT01"/>
<feature type="compositionally biased region" description="Low complexity" evidence="1">
    <location>
        <begin position="31"/>
        <end position="60"/>
    </location>
</feature>
<name>A0A934WT01_9FIRM</name>
<reference evidence="3" key="1">
    <citation type="submission" date="2021-01" db="EMBL/GenBank/DDBJ databases">
        <title>Genome public.</title>
        <authorList>
            <person name="Liu C."/>
            <person name="Sun Q."/>
        </authorList>
    </citation>
    <scope>NUCLEOTIDE SEQUENCE</scope>
    <source>
        <strain evidence="3">M6</strain>
    </source>
</reference>
<keyword evidence="4" id="KW-1185">Reference proteome</keyword>
<dbReference type="RefSeq" id="WP_201428065.1">
    <property type="nucleotide sequence ID" value="NZ_JAEQMG010000125.1"/>
</dbReference>
<protein>
    <recommendedName>
        <fullName evidence="5">Lipocalin-like domain-containing protein</fullName>
    </recommendedName>
</protein>
<dbReference type="Proteomes" id="UP000633365">
    <property type="component" value="Unassembled WGS sequence"/>
</dbReference>
<evidence type="ECO:0000256" key="1">
    <source>
        <dbReference type="SAM" id="MobiDB-lite"/>
    </source>
</evidence>
<keyword evidence="2" id="KW-0732">Signal</keyword>
<feature type="region of interest" description="Disordered" evidence="1">
    <location>
        <begin position="31"/>
        <end position="78"/>
    </location>
</feature>
<feature type="chain" id="PRO_5038084010" description="Lipocalin-like domain-containing protein" evidence="2">
    <location>
        <begin position="24"/>
        <end position="187"/>
    </location>
</feature>
<comment type="caution">
    <text evidence="3">The sequence shown here is derived from an EMBL/GenBank/DDBJ whole genome shotgun (WGS) entry which is preliminary data.</text>
</comment>
<evidence type="ECO:0008006" key="5">
    <source>
        <dbReference type="Google" id="ProtNLM"/>
    </source>
</evidence>
<organism evidence="3 4">
    <name type="scientific">Ruminococcus difficilis</name>
    <dbReference type="NCBI Taxonomy" id="2763069"/>
    <lineage>
        <taxon>Bacteria</taxon>
        <taxon>Bacillati</taxon>
        <taxon>Bacillota</taxon>
        <taxon>Clostridia</taxon>
        <taxon>Eubacteriales</taxon>
        <taxon>Oscillospiraceae</taxon>
        <taxon>Ruminococcus</taxon>
    </lineage>
</organism>
<evidence type="ECO:0000256" key="2">
    <source>
        <dbReference type="SAM" id="SignalP"/>
    </source>
</evidence>